<protein>
    <submittedName>
        <fullName evidence="1">2039_t:CDS:1</fullName>
    </submittedName>
</protein>
<feature type="non-terminal residue" evidence="1">
    <location>
        <position position="209"/>
    </location>
</feature>
<evidence type="ECO:0000313" key="1">
    <source>
        <dbReference type="EMBL" id="CAG8705354.1"/>
    </source>
</evidence>
<accession>A0ACA9PGL8</accession>
<reference evidence="1" key="1">
    <citation type="submission" date="2021-06" db="EMBL/GenBank/DDBJ databases">
        <authorList>
            <person name="Kallberg Y."/>
            <person name="Tangrot J."/>
            <person name="Rosling A."/>
        </authorList>
    </citation>
    <scope>NUCLEOTIDE SEQUENCE</scope>
    <source>
        <strain evidence="1">AU212A</strain>
    </source>
</reference>
<proteinExistence type="predicted"/>
<sequence>MPLRRARERIRHQGLDRRSVQELGRLHHLLQPRTGVGIVLVLVVDLVVQERRDQTARGARSTARLALVTPHRIIRVQRSHAVLVQAAEDGVHVVREEALVVQDVAEALGASVHAHLLVVLVLVHFDDGVEALLEGVAVGGEAHDREDDLGALVVAAGAADAEEFGGVARVDVVAAGAASVAGEDGEVGAGDAEGCAAVVCVAVEDVLAG</sequence>
<comment type="caution">
    <text evidence="1">The sequence shown here is derived from an EMBL/GenBank/DDBJ whole genome shotgun (WGS) entry which is preliminary data.</text>
</comment>
<dbReference type="EMBL" id="CAJVPM010041130">
    <property type="protein sequence ID" value="CAG8705354.1"/>
    <property type="molecule type" value="Genomic_DNA"/>
</dbReference>
<dbReference type="Proteomes" id="UP000789860">
    <property type="component" value="Unassembled WGS sequence"/>
</dbReference>
<name>A0ACA9PGL8_9GLOM</name>
<evidence type="ECO:0000313" key="2">
    <source>
        <dbReference type="Proteomes" id="UP000789860"/>
    </source>
</evidence>
<keyword evidence="2" id="KW-1185">Reference proteome</keyword>
<gene>
    <name evidence="1" type="ORF">SCALOS_LOCUS10656</name>
</gene>
<organism evidence="1 2">
    <name type="scientific">Scutellospora calospora</name>
    <dbReference type="NCBI Taxonomy" id="85575"/>
    <lineage>
        <taxon>Eukaryota</taxon>
        <taxon>Fungi</taxon>
        <taxon>Fungi incertae sedis</taxon>
        <taxon>Mucoromycota</taxon>
        <taxon>Glomeromycotina</taxon>
        <taxon>Glomeromycetes</taxon>
        <taxon>Diversisporales</taxon>
        <taxon>Gigasporaceae</taxon>
        <taxon>Scutellospora</taxon>
    </lineage>
</organism>